<dbReference type="PANTHER" id="PTHR31676">
    <property type="entry name" value="T31J12.3 PROTEIN-RELATED"/>
    <property type="match status" value="1"/>
</dbReference>
<dbReference type="Proteomes" id="UP001210211">
    <property type="component" value="Unassembled WGS sequence"/>
</dbReference>
<dbReference type="Gene3D" id="2.30.240.10">
    <property type="entry name" value="At5g01610-like"/>
    <property type="match status" value="1"/>
</dbReference>
<evidence type="ECO:0000313" key="3">
    <source>
        <dbReference type="Proteomes" id="UP001210211"/>
    </source>
</evidence>
<dbReference type="PANTHER" id="PTHR31676:SF27">
    <property type="entry name" value="EXPRESSED PROTEIN"/>
    <property type="match status" value="1"/>
</dbReference>
<keyword evidence="1" id="KW-0732">Signal</keyword>
<reference evidence="2 3" key="1">
    <citation type="journal article" date="2022" name="Cell">
        <title>Repeat-based holocentromeres influence genome architecture and karyotype evolution.</title>
        <authorList>
            <person name="Hofstatter P.G."/>
            <person name="Thangavel G."/>
            <person name="Lux T."/>
            <person name="Neumann P."/>
            <person name="Vondrak T."/>
            <person name="Novak P."/>
            <person name="Zhang M."/>
            <person name="Costa L."/>
            <person name="Castellani M."/>
            <person name="Scott A."/>
            <person name="Toegelov H."/>
            <person name="Fuchs J."/>
            <person name="Mata-Sucre Y."/>
            <person name="Dias Y."/>
            <person name="Vanzela A.L.L."/>
            <person name="Huettel B."/>
            <person name="Almeida C.C.S."/>
            <person name="Simkova H."/>
            <person name="Souza G."/>
            <person name="Pedrosa-Harand A."/>
            <person name="Macas J."/>
            <person name="Mayer K.F.X."/>
            <person name="Houben A."/>
            <person name="Marques A."/>
        </authorList>
    </citation>
    <scope>NUCLEOTIDE SEQUENCE [LARGE SCALE GENOMIC DNA]</scope>
    <source>
        <strain evidence="2">RhyTen1mFocal</strain>
    </source>
</reference>
<evidence type="ECO:0000313" key="2">
    <source>
        <dbReference type="EMBL" id="KAJ3703882.1"/>
    </source>
</evidence>
<evidence type="ECO:0000256" key="1">
    <source>
        <dbReference type="SAM" id="SignalP"/>
    </source>
</evidence>
<organism evidence="2 3">
    <name type="scientific">Rhynchospora tenuis</name>
    <dbReference type="NCBI Taxonomy" id="198213"/>
    <lineage>
        <taxon>Eukaryota</taxon>
        <taxon>Viridiplantae</taxon>
        <taxon>Streptophyta</taxon>
        <taxon>Embryophyta</taxon>
        <taxon>Tracheophyta</taxon>
        <taxon>Spermatophyta</taxon>
        <taxon>Magnoliopsida</taxon>
        <taxon>Liliopsida</taxon>
        <taxon>Poales</taxon>
        <taxon>Cyperaceae</taxon>
        <taxon>Cyperoideae</taxon>
        <taxon>Rhynchosporeae</taxon>
        <taxon>Rhynchospora</taxon>
    </lineage>
</organism>
<protein>
    <submittedName>
        <fullName evidence="2">Uncharacterized protein</fullName>
    </submittedName>
</protein>
<dbReference type="InterPro" id="IPR036758">
    <property type="entry name" value="At5g01610-like"/>
</dbReference>
<accession>A0AAD5ZTW4</accession>
<dbReference type="InterPro" id="IPR007493">
    <property type="entry name" value="DUF538"/>
</dbReference>
<dbReference type="EMBL" id="JAMRDG010000001">
    <property type="protein sequence ID" value="KAJ3703882.1"/>
    <property type="molecule type" value="Genomic_DNA"/>
</dbReference>
<gene>
    <name evidence="2" type="ORF">LUZ61_007587</name>
</gene>
<dbReference type="Pfam" id="PF04398">
    <property type="entry name" value="DUF538"/>
    <property type="match status" value="1"/>
</dbReference>
<comment type="caution">
    <text evidence="2">The sequence shown here is derived from an EMBL/GenBank/DDBJ whole genome shotgun (WGS) entry which is preliminary data.</text>
</comment>
<proteinExistence type="predicted"/>
<keyword evidence="3" id="KW-1185">Reference proteome</keyword>
<feature type="signal peptide" evidence="1">
    <location>
        <begin position="1"/>
        <end position="18"/>
    </location>
</feature>
<sequence>MAMAIVPFFFLLTFLVLSLFLSNSQTIAESPSGEPSAYDMLEKYNFPRGILPEGVTGYLLQSDGYFEVYFKSDCEFKVAKKYLARYDQKISGYIDTSTLNNLNGISVKVLFIWIGVSEVDRASETEINFNLGPILASFGVSSFEESPKCRRSLDCSNTTVVI</sequence>
<dbReference type="AlphaFoldDB" id="A0AAD5ZTW4"/>
<name>A0AAD5ZTW4_9POAL</name>
<dbReference type="SUPFAM" id="SSF141562">
    <property type="entry name" value="At5g01610-like"/>
    <property type="match status" value="1"/>
</dbReference>
<feature type="chain" id="PRO_5042114519" evidence="1">
    <location>
        <begin position="19"/>
        <end position="162"/>
    </location>
</feature>